<evidence type="ECO:0000256" key="4">
    <source>
        <dbReference type="ARBA" id="ARBA00022505"/>
    </source>
</evidence>
<dbReference type="Gene3D" id="3.90.105.10">
    <property type="entry name" value="Molybdopterin biosynthesis moea protein, domain 2"/>
    <property type="match status" value="1"/>
</dbReference>
<feature type="region of interest" description="Disordered" evidence="8">
    <location>
        <begin position="1"/>
        <end position="23"/>
    </location>
</feature>
<dbReference type="AlphaFoldDB" id="A0A7Z0ERM9"/>
<dbReference type="InterPro" id="IPR001453">
    <property type="entry name" value="MoaB/Mog_dom"/>
</dbReference>
<comment type="catalytic activity">
    <reaction evidence="6">
        <text>adenylyl-molybdopterin + molybdate = Mo-molybdopterin + AMP + H(+)</text>
        <dbReference type="Rhea" id="RHEA:35047"/>
        <dbReference type="ChEBI" id="CHEBI:15378"/>
        <dbReference type="ChEBI" id="CHEBI:36264"/>
        <dbReference type="ChEBI" id="CHEBI:62727"/>
        <dbReference type="ChEBI" id="CHEBI:71302"/>
        <dbReference type="ChEBI" id="CHEBI:456215"/>
        <dbReference type="EC" id="2.10.1.1"/>
    </reaction>
</comment>
<comment type="cofactor">
    <cofactor evidence="7">
        <name>Mg(2+)</name>
        <dbReference type="ChEBI" id="CHEBI:18420"/>
    </cofactor>
</comment>
<proteinExistence type="inferred from homology"/>
<dbReference type="CDD" id="cd00887">
    <property type="entry name" value="MoeA"/>
    <property type="match status" value="1"/>
</dbReference>
<evidence type="ECO:0000256" key="6">
    <source>
        <dbReference type="ARBA" id="ARBA00047317"/>
    </source>
</evidence>
<comment type="similarity">
    <text evidence="3 7">Belongs to the MoeA family.</text>
</comment>
<evidence type="ECO:0000256" key="2">
    <source>
        <dbReference type="ARBA" id="ARBA00005046"/>
    </source>
</evidence>
<dbReference type="RefSeq" id="WP_179827377.1">
    <property type="nucleotide sequence ID" value="NZ_JACCFS010000001.1"/>
</dbReference>
<dbReference type="GO" id="GO:0005829">
    <property type="term" value="C:cytosol"/>
    <property type="evidence" value="ECO:0007669"/>
    <property type="project" value="TreeGrafter"/>
</dbReference>
<dbReference type="Pfam" id="PF00994">
    <property type="entry name" value="MoCF_biosynth"/>
    <property type="match status" value="1"/>
</dbReference>
<name>A0A7Z0ERM9_9ACTN</name>
<dbReference type="SMART" id="SM00852">
    <property type="entry name" value="MoCF_biosynth"/>
    <property type="match status" value="1"/>
</dbReference>
<keyword evidence="7" id="KW-0460">Magnesium</keyword>
<evidence type="ECO:0000313" key="11">
    <source>
        <dbReference type="Proteomes" id="UP000572051"/>
    </source>
</evidence>
<dbReference type="GO" id="GO:0006777">
    <property type="term" value="P:Mo-molybdopterin cofactor biosynthetic process"/>
    <property type="evidence" value="ECO:0007669"/>
    <property type="project" value="UniProtKB-UniRule"/>
</dbReference>
<dbReference type="Pfam" id="PF03453">
    <property type="entry name" value="MoeA_N"/>
    <property type="match status" value="1"/>
</dbReference>
<dbReference type="PANTHER" id="PTHR10192:SF5">
    <property type="entry name" value="GEPHYRIN"/>
    <property type="match status" value="1"/>
</dbReference>
<comment type="caution">
    <text evidence="10">The sequence shown here is derived from an EMBL/GenBank/DDBJ whole genome shotgun (WGS) entry which is preliminary data.</text>
</comment>
<evidence type="ECO:0000256" key="7">
    <source>
        <dbReference type="RuleBase" id="RU365090"/>
    </source>
</evidence>
<feature type="domain" description="MoaB/Mog" evidence="9">
    <location>
        <begin position="185"/>
        <end position="320"/>
    </location>
</feature>
<dbReference type="Pfam" id="PF03454">
    <property type="entry name" value="MoeA_C"/>
    <property type="match status" value="1"/>
</dbReference>
<dbReference type="InterPro" id="IPR036688">
    <property type="entry name" value="MoeA_C_domain_IV_sf"/>
</dbReference>
<dbReference type="InterPro" id="IPR036425">
    <property type="entry name" value="MoaB/Mog-like_dom_sf"/>
</dbReference>
<dbReference type="Proteomes" id="UP000572051">
    <property type="component" value="Unassembled WGS sequence"/>
</dbReference>
<dbReference type="Gene3D" id="2.170.190.11">
    <property type="entry name" value="Molybdopterin biosynthesis moea protein, domain 3"/>
    <property type="match status" value="1"/>
</dbReference>
<protein>
    <recommendedName>
        <fullName evidence="7">Molybdopterin molybdenumtransferase</fullName>
        <ecNumber evidence="7">2.10.1.1</ecNumber>
    </recommendedName>
</protein>
<dbReference type="EMBL" id="JACCFS010000001">
    <property type="protein sequence ID" value="NYJ37019.1"/>
    <property type="molecule type" value="Genomic_DNA"/>
</dbReference>
<dbReference type="EC" id="2.10.1.1" evidence="7"/>
<keyword evidence="7 10" id="KW-0808">Transferase</keyword>
<keyword evidence="5 7" id="KW-0501">Molybdenum cofactor biosynthesis</keyword>
<dbReference type="Gene3D" id="3.40.980.10">
    <property type="entry name" value="MoaB/Mog-like domain"/>
    <property type="match status" value="1"/>
</dbReference>
<keyword evidence="11" id="KW-1185">Reference proteome</keyword>
<organism evidence="10 11">
    <name type="scientific">Nocardiopsis aegyptia</name>
    <dbReference type="NCBI Taxonomy" id="220378"/>
    <lineage>
        <taxon>Bacteria</taxon>
        <taxon>Bacillati</taxon>
        <taxon>Actinomycetota</taxon>
        <taxon>Actinomycetes</taxon>
        <taxon>Streptosporangiales</taxon>
        <taxon>Nocardiopsidaceae</taxon>
        <taxon>Nocardiopsis</taxon>
    </lineage>
</organism>
<dbReference type="InterPro" id="IPR038987">
    <property type="entry name" value="MoeA-like"/>
</dbReference>
<dbReference type="InterPro" id="IPR005110">
    <property type="entry name" value="MoeA_linker/N"/>
</dbReference>
<evidence type="ECO:0000259" key="9">
    <source>
        <dbReference type="SMART" id="SM00852"/>
    </source>
</evidence>
<dbReference type="PANTHER" id="PTHR10192">
    <property type="entry name" value="MOLYBDOPTERIN BIOSYNTHESIS PROTEIN"/>
    <property type="match status" value="1"/>
</dbReference>
<comment type="pathway">
    <text evidence="2 7">Cofactor biosynthesis; molybdopterin biosynthesis.</text>
</comment>
<comment type="function">
    <text evidence="1 7">Catalyzes the insertion of molybdate into adenylated molybdopterin with the concomitant release of AMP.</text>
</comment>
<keyword evidence="7" id="KW-0479">Metal-binding</keyword>
<reference evidence="10 11" key="1">
    <citation type="submission" date="2020-07" db="EMBL/GenBank/DDBJ databases">
        <title>Sequencing the genomes of 1000 actinobacteria strains.</title>
        <authorList>
            <person name="Klenk H.-P."/>
        </authorList>
    </citation>
    <scope>NUCLEOTIDE SEQUENCE [LARGE SCALE GENOMIC DNA]</scope>
    <source>
        <strain evidence="10 11">DSM 44442</strain>
    </source>
</reference>
<dbReference type="Gene3D" id="2.40.340.10">
    <property type="entry name" value="MoeA, C-terminal, domain IV"/>
    <property type="match status" value="1"/>
</dbReference>
<dbReference type="InterPro" id="IPR036135">
    <property type="entry name" value="MoeA_linker/N_sf"/>
</dbReference>
<dbReference type="SUPFAM" id="SSF63882">
    <property type="entry name" value="MoeA N-terminal region -like"/>
    <property type="match status" value="1"/>
</dbReference>
<evidence type="ECO:0000256" key="8">
    <source>
        <dbReference type="SAM" id="MobiDB-lite"/>
    </source>
</evidence>
<accession>A0A7Z0ERM9</accession>
<dbReference type="InterPro" id="IPR005111">
    <property type="entry name" value="MoeA_C_domain_IV"/>
</dbReference>
<evidence type="ECO:0000313" key="10">
    <source>
        <dbReference type="EMBL" id="NYJ37019.1"/>
    </source>
</evidence>
<evidence type="ECO:0000256" key="1">
    <source>
        <dbReference type="ARBA" id="ARBA00002901"/>
    </source>
</evidence>
<sequence>MSCSDHASRAGDPPGAHREWPRAREAAERLGARLAPAPRDLPLGRALGGVLGADVTALVGLPAFDASAMDGYAVAGPGPWRLVGTQLAGAPSAREALAPGQAVEIATGARVPKGTESVLPYERAALDDGVVGGEIERGRHVRWAGEETEPGATVLTRGSRVTPAVLGLAAGLGHDTLPVLLPQVSVLVTGDELTTSGLPGEGRVRDAIGPLVPGFLGWAGAELHGVRHLGDDRAALAAAVTDGGADVVVVCGSSSKGPADHLRAVLAQVGAETVVDGVACRPGHPQVLAHRGGTAFVGLPGNPGAALVAILTLLVPLVSAMAGRPDPARSPGAVVLEGEVAPHPRDTRLLPVRLIGDRARPVGHDRPGSLRGAALADAYAVVPPRWDGAPVELLLLP</sequence>
<dbReference type="UniPathway" id="UPA00344"/>
<gene>
    <name evidence="10" type="ORF">HNR10_004900</name>
</gene>
<dbReference type="SUPFAM" id="SSF53218">
    <property type="entry name" value="Molybdenum cofactor biosynthesis proteins"/>
    <property type="match status" value="1"/>
</dbReference>
<keyword evidence="4 7" id="KW-0500">Molybdenum</keyword>
<evidence type="ECO:0000256" key="5">
    <source>
        <dbReference type="ARBA" id="ARBA00023150"/>
    </source>
</evidence>
<dbReference type="GO" id="GO:0046872">
    <property type="term" value="F:metal ion binding"/>
    <property type="evidence" value="ECO:0007669"/>
    <property type="project" value="UniProtKB-UniRule"/>
</dbReference>
<evidence type="ECO:0000256" key="3">
    <source>
        <dbReference type="ARBA" id="ARBA00010763"/>
    </source>
</evidence>
<dbReference type="GO" id="GO:0061599">
    <property type="term" value="F:molybdopterin molybdotransferase activity"/>
    <property type="evidence" value="ECO:0007669"/>
    <property type="project" value="UniProtKB-UniRule"/>
</dbReference>